<dbReference type="AlphaFoldDB" id="A0A7J2S239"/>
<protein>
    <submittedName>
        <fullName evidence="1">Uncharacterized protein</fullName>
    </submittedName>
</protein>
<organism evidence="1">
    <name type="scientific">Candidatus Syntropharchaeum butanivorans</name>
    <dbReference type="NCBI Taxonomy" id="1839936"/>
    <lineage>
        <taxon>Archaea</taxon>
        <taxon>Methanobacteriati</taxon>
        <taxon>Methanobacteriota</taxon>
        <taxon>Stenosarchaea group</taxon>
        <taxon>Methanomicrobia</taxon>
        <taxon>Methanosarcinales</taxon>
        <taxon>ANME-2 cluster</taxon>
        <taxon>Candidatus Syntropharchaeum</taxon>
    </lineage>
</organism>
<dbReference type="Proteomes" id="UP000885936">
    <property type="component" value="Unassembled WGS sequence"/>
</dbReference>
<sequence length="137" mass="16091">MRIEVLGTGGAKFLENDVSQGAGKIDQEKHHSFGLTCRECGLEFLSSRENYCFDCEKYPLLTHRYSYHATKIELVVLMEVPKEYISTFNRRIEKQLYSELRRDYSFPRAVCRSLSELFTSYLDLYSVQRDEGQIIFH</sequence>
<gene>
    <name evidence="1" type="ORF">ENI32_02685</name>
</gene>
<name>A0A7J2S239_9EURY</name>
<accession>A0A7J2S239</accession>
<reference evidence="1" key="1">
    <citation type="journal article" date="2020" name="mSystems">
        <title>Genome- and Community-Level Interaction Insights into Carbon Utilization and Element Cycling Functions of Hydrothermarchaeota in Hydrothermal Sediment.</title>
        <authorList>
            <person name="Zhou Z."/>
            <person name="Liu Y."/>
            <person name="Xu W."/>
            <person name="Pan J."/>
            <person name="Luo Z.H."/>
            <person name="Li M."/>
        </authorList>
    </citation>
    <scope>NUCLEOTIDE SEQUENCE [LARGE SCALE GENOMIC DNA]</scope>
    <source>
        <strain evidence="1">HyVt-386</strain>
    </source>
</reference>
<comment type="caution">
    <text evidence="1">The sequence shown here is derived from an EMBL/GenBank/DDBJ whole genome shotgun (WGS) entry which is preliminary data.</text>
</comment>
<evidence type="ECO:0000313" key="1">
    <source>
        <dbReference type="EMBL" id="HEC56779.1"/>
    </source>
</evidence>
<dbReference type="EMBL" id="DRIE01000044">
    <property type="protein sequence ID" value="HEC56779.1"/>
    <property type="molecule type" value="Genomic_DNA"/>
</dbReference>
<proteinExistence type="predicted"/>
<feature type="non-terminal residue" evidence="1">
    <location>
        <position position="137"/>
    </location>
</feature>